<dbReference type="EMBL" id="CM009301">
    <property type="protein sequence ID" value="PNT10089.1"/>
    <property type="molecule type" value="Genomic_DNA"/>
</dbReference>
<proteinExistence type="predicted"/>
<dbReference type="Proteomes" id="UP000006729">
    <property type="component" value="Chromosome 12"/>
</dbReference>
<reference evidence="1 2" key="1">
    <citation type="journal article" date="2006" name="Science">
        <title>The genome of black cottonwood, Populus trichocarpa (Torr. &amp; Gray).</title>
        <authorList>
            <person name="Tuskan G.A."/>
            <person name="Difazio S."/>
            <person name="Jansson S."/>
            <person name="Bohlmann J."/>
            <person name="Grigoriev I."/>
            <person name="Hellsten U."/>
            <person name="Putnam N."/>
            <person name="Ralph S."/>
            <person name="Rombauts S."/>
            <person name="Salamov A."/>
            <person name="Schein J."/>
            <person name="Sterck L."/>
            <person name="Aerts A."/>
            <person name="Bhalerao R.R."/>
            <person name="Bhalerao R.P."/>
            <person name="Blaudez D."/>
            <person name="Boerjan W."/>
            <person name="Brun A."/>
            <person name="Brunner A."/>
            <person name="Busov V."/>
            <person name="Campbell M."/>
            <person name="Carlson J."/>
            <person name="Chalot M."/>
            <person name="Chapman J."/>
            <person name="Chen G.L."/>
            <person name="Cooper D."/>
            <person name="Coutinho P.M."/>
            <person name="Couturier J."/>
            <person name="Covert S."/>
            <person name="Cronk Q."/>
            <person name="Cunningham R."/>
            <person name="Davis J."/>
            <person name="Degroeve S."/>
            <person name="Dejardin A."/>
            <person name="Depamphilis C."/>
            <person name="Detter J."/>
            <person name="Dirks B."/>
            <person name="Dubchak I."/>
            <person name="Duplessis S."/>
            <person name="Ehlting J."/>
            <person name="Ellis B."/>
            <person name="Gendler K."/>
            <person name="Goodstein D."/>
            <person name="Gribskov M."/>
            <person name="Grimwood J."/>
            <person name="Groover A."/>
            <person name="Gunter L."/>
            <person name="Hamberger B."/>
            <person name="Heinze B."/>
            <person name="Helariutta Y."/>
            <person name="Henrissat B."/>
            <person name="Holligan D."/>
            <person name="Holt R."/>
            <person name="Huang W."/>
            <person name="Islam-Faridi N."/>
            <person name="Jones S."/>
            <person name="Jones-Rhoades M."/>
            <person name="Jorgensen R."/>
            <person name="Joshi C."/>
            <person name="Kangasjarvi J."/>
            <person name="Karlsson J."/>
            <person name="Kelleher C."/>
            <person name="Kirkpatrick R."/>
            <person name="Kirst M."/>
            <person name="Kohler A."/>
            <person name="Kalluri U."/>
            <person name="Larimer F."/>
            <person name="Leebens-Mack J."/>
            <person name="Leple J.C."/>
            <person name="Locascio P."/>
            <person name="Lou Y."/>
            <person name="Lucas S."/>
            <person name="Martin F."/>
            <person name="Montanini B."/>
            <person name="Napoli C."/>
            <person name="Nelson D.R."/>
            <person name="Nelson C."/>
            <person name="Nieminen K."/>
            <person name="Nilsson O."/>
            <person name="Pereda V."/>
            <person name="Peter G."/>
            <person name="Philippe R."/>
            <person name="Pilate G."/>
            <person name="Poliakov A."/>
            <person name="Razumovskaya J."/>
            <person name="Richardson P."/>
            <person name="Rinaldi C."/>
            <person name="Ritland K."/>
            <person name="Rouze P."/>
            <person name="Ryaboy D."/>
            <person name="Schmutz J."/>
            <person name="Schrader J."/>
            <person name="Segerman B."/>
            <person name="Shin H."/>
            <person name="Siddiqui A."/>
            <person name="Sterky F."/>
            <person name="Terry A."/>
            <person name="Tsai C.J."/>
            <person name="Uberbacher E."/>
            <person name="Unneberg P."/>
            <person name="Vahala J."/>
            <person name="Wall K."/>
            <person name="Wessler S."/>
            <person name="Yang G."/>
            <person name="Yin T."/>
            <person name="Douglas C."/>
            <person name="Marra M."/>
            <person name="Sandberg G."/>
            <person name="Van de Peer Y."/>
            <person name="Rokhsar D."/>
        </authorList>
    </citation>
    <scope>NUCLEOTIDE SEQUENCE [LARGE SCALE GENOMIC DNA]</scope>
    <source>
        <strain evidence="2">cv. Nisqually</strain>
    </source>
</reference>
<evidence type="ECO:0000313" key="1">
    <source>
        <dbReference type="EMBL" id="PNT10089.1"/>
    </source>
</evidence>
<evidence type="ECO:0000313" key="2">
    <source>
        <dbReference type="Proteomes" id="UP000006729"/>
    </source>
</evidence>
<accession>A0A2K1YAN2</accession>
<name>A0A2K1YAN2_POPTR</name>
<dbReference type="InParanoid" id="A0A2K1YAN2"/>
<keyword evidence="2" id="KW-1185">Reference proteome</keyword>
<gene>
    <name evidence="1" type="ORF">POPTR_012G081200</name>
</gene>
<sequence>MYAFVLGWWLKINLFLYSLRRFSTVEILLSGALAGGYQETTSFTWWAANA</sequence>
<protein>
    <submittedName>
        <fullName evidence="1">Uncharacterized protein</fullName>
    </submittedName>
</protein>
<organism evidence="1 2">
    <name type="scientific">Populus trichocarpa</name>
    <name type="common">Western balsam poplar</name>
    <name type="synonym">Populus balsamifera subsp. trichocarpa</name>
    <dbReference type="NCBI Taxonomy" id="3694"/>
    <lineage>
        <taxon>Eukaryota</taxon>
        <taxon>Viridiplantae</taxon>
        <taxon>Streptophyta</taxon>
        <taxon>Embryophyta</taxon>
        <taxon>Tracheophyta</taxon>
        <taxon>Spermatophyta</taxon>
        <taxon>Magnoliopsida</taxon>
        <taxon>eudicotyledons</taxon>
        <taxon>Gunneridae</taxon>
        <taxon>Pentapetalae</taxon>
        <taxon>rosids</taxon>
        <taxon>fabids</taxon>
        <taxon>Malpighiales</taxon>
        <taxon>Salicaceae</taxon>
        <taxon>Saliceae</taxon>
        <taxon>Populus</taxon>
    </lineage>
</organism>
<dbReference type="AlphaFoldDB" id="A0A2K1YAN2"/>